<comment type="caution">
    <text evidence="2">The sequence shown here is derived from an EMBL/GenBank/DDBJ whole genome shotgun (WGS) entry which is preliminary data.</text>
</comment>
<dbReference type="OrthoDB" id="6538799at2"/>
<dbReference type="RefSeq" id="WP_115456937.1">
    <property type="nucleotide sequence ID" value="NZ_QRAP01000001.1"/>
</dbReference>
<feature type="chain" id="PRO_5017060705" description="Protease inhibitor Inh" evidence="1">
    <location>
        <begin position="21"/>
        <end position="150"/>
    </location>
</feature>
<organism evidence="2 3">
    <name type="scientific">Enterobacillus tribolii</name>
    <dbReference type="NCBI Taxonomy" id="1487935"/>
    <lineage>
        <taxon>Bacteria</taxon>
        <taxon>Pseudomonadati</taxon>
        <taxon>Pseudomonadota</taxon>
        <taxon>Gammaproteobacteria</taxon>
        <taxon>Enterobacterales</taxon>
        <taxon>Hafniaceae</taxon>
        <taxon>Enterobacillus</taxon>
    </lineage>
</organism>
<evidence type="ECO:0000256" key="1">
    <source>
        <dbReference type="SAM" id="SignalP"/>
    </source>
</evidence>
<protein>
    <recommendedName>
        <fullName evidence="4">Protease inhibitor Inh</fullName>
    </recommendedName>
</protein>
<evidence type="ECO:0008006" key="4">
    <source>
        <dbReference type="Google" id="ProtNLM"/>
    </source>
</evidence>
<keyword evidence="1" id="KW-0732">Signal</keyword>
<dbReference type="Proteomes" id="UP000254848">
    <property type="component" value="Unassembled WGS sequence"/>
</dbReference>
<name>A0A370R438_9GAMM</name>
<dbReference type="EMBL" id="QRAP01000001">
    <property type="protein sequence ID" value="RDK97196.1"/>
    <property type="molecule type" value="Genomic_DNA"/>
</dbReference>
<keyword evidence="3" id="KW-1185">Reference proteome</keyword>
<proteinExistence type="predicted"/>
<accession>A0A370R438</accession>
<feature type="signal peptide" evidence="1">
    <location>
        <begin position="1"/>
        <end position="20"/>
    </location>
</feature>
<dbReference type="AlphaFoldDB" id="A0A370R438"/>
<gene>
    <name evidence="2" type="ORF">C8D90_101641</name>
</gene>
<evidence type="ECO:0000313" key="3">
    <source>
        <dbReference type="Proteomes" id="UP000254848"/>
    </source>
</evidence>
<sequence length="150" mass="15844">MNKKSVLLMAAMAVSTSASAAAFGYKDMIGKWRVTGVQLANDGAIQALVENDPLYMGAELQFSADGIVWLKGGGDSPGEHLQDNCYSRPHLTPADDNDPDAGYRVAGGFNVICGDTVWGPGSGAVIKPGNTQTVQLYWYDNGVLTLTKTS</sequence>
<reference evidence="2 3" key="1">
    <citation type="submission" date="2018-07" db="EMBL/GenBank/DDBJ databases">
        <title>Genomic Encyclopedia of Type Strains, Phase IV (KMG-IV): sequencing the most valuable type-strain genomes for metagenomic binning, comparative biology and taxonomic classification.</title>
        <authorList>
            <person name="Goeker M."/>
        </authorList>
    </citation>
    <scope>NUCLEOTIDE SEQUENCE [LARGE SCALE GENOMIC DNA]</scope>
    <source>
        <strain evidence="2 3">DSM 103736</strain>
    </source>
</reference>
<evidence type="ECO:0000313" key="2">
    <source>
        <dbReference type="EMBL" id="RDK97196.1"/>
    </source>
</evidence>